<dbReference type="InterPro" id="IPR001802">
    <property type="entry name" value="MerP/CopZ"/>
</dbReference>
<evidence type="ECO:0000313" key="4">
    <source>
        <dbReference type="Proteomes" id="UP000244755"/>
    </source>
</evidence>
<dbReference type="CDD" id="cd00371">
    <property type="entry name" value="HMA"/>
    <property type="match status" value="1"/>
</dbReference>
<keyword evidence="4" id="KW-1185">Reference proteome</keyword>
<dbReference type="GO" id="GO:0046872">
    <property type="term" value="F:metal ion binding"/>
    <property type="evidence" value="ECO:0007669"/>
    <property type="project" value="UniProtKB-KW"/>
</dbReference>
<dbReference type="SUPFAM" id="SSF55008">
    <property type="entry name" value="HMA, heavy metal-associated domain"/>
    <property type="match status" value="1"/>
</dbReference>
<evidence type="ECO:0000313" key="3">
    <source>
        <dbReference type="EMBL" id="AWB26107.1"/>
    </source>
</evidence>
<dbReference type="PROSITE" id="PS50846">
    <property type="entry name" value="HMA_2"/>
    <property type="match status" value="1"/>
</dbReference>
<keyword evidence="3" id="KW-0614">Plasmid</keyword>
<dbReference type="FunFam" id="3.30.70.100:FF:000001">
    <property type="entry name" value="ATPase copper transporting beta"/>
    <property type="match status" value="1"/>
</dbReference>
<dbReference type="KEGG" id="mee:DA075_35160"/>
<dbReference type="EMBL" id="CP028845">
    <property type="protein sequence ID" value="AWB26107.1"/>
    <property type="molecule type" value="Genomic_DNA"/>
</dbReference>
<feature type="domain" description="HMA" evidence="2">
    <location>
        <begin position="11"/>
        <end position="77"/>
    </location>
</feature>
<reference evidence="3 4" key="1">
    <citation type="submission" date="2018-04" db="EMBL/GenBank/DDBJ databases">
        <title>Methylobacterium sp. PR1016A genome.</title>
        <authorList>
            <person name="Park W."/>
        </authorList>
    </citation>
    <scope>NUCLEOTIDE SEQUENCE [LARGE SCALE GENOMIC DNA]</scope>
    <source>
        <strain evidence="3 4">PR1016A</strain>
        <plasmid evidence="3 4">unnamed1</plasmid>
    </source>
</reference>
<dbReference type="AlphaFoldDB" id="A0A2R4WX32"/>
<dbReference type="InterPro" id="IPR006121">
    <property type="entry name" value="HMA_dom"/>
</dbReference>
<dbReference type="InterPro" id="IPR036163">
    <property type="entry name" value="HMA_dom_sf"/>
</dbReference>
<sequence length="81" mass="8679">MMSNDTNAPLTEVTLSVPGMMCDGCAEKVRDALLAVPGVRQAKSSARRKRASVRFEPSRVGPAEIRSALADKGFESEEARA</sequence>
<protein>
    <submittedName>
        <fullName evidence="3">Heavy metal transporter</fullName>
    </submittedName>
</protein>
<name>A0A2R4WX32_9HYPH</name>
<geneLocation type="plasmid" evidence="3 4">
    <name>unnamed1</name>
</geneLocation>
<organism evidence="3 4">
    <name type="scientific">Methylobacterium currus</name>
    <dbReference type="NCBI Taxonomy" id="2051553"/>
    <lineage>
        <taxon>Bacteria</taxon>
        <taxon>Pseudomonadati</taxon>
        <taxon>Pseudomonadota</taxon>
        <taxon>Alphaproteobacteria</taxon>
        <taxon>Hyphomicrobiales</taxon>
        <taxon>Methylobacteriaceae</taxon>
        <taxon>Methylobacterium</taxon>
    </lineage>
</organism>
<dbReference type="Gene3D" id="3.30.70.100">
    <property type="match status" value="1"/>
</dbReference>
<dbReference type="Pfam" id="PF00403">
    <property type="entry name" value="HMA"/>
    <property type="match status" value="1"/>
</dbReference>
<keyword evidence="1" id="KW-0479">Metal-binding</keyword>
<evidence type="ECO:0000259" key="2">
    <source>
        <dbReference type="PROSITE" id="PS50846"/>
    </source>
</evidence>
<evidence type="ECO:0000256" key="1">
    <source>
        <dbReference type="ARBA" id="ARBA00022723"/>
    </source>
</evidence>
<dbReference type="Proteomes" id="UP000244755">
    <property type="component" value="Plasmid unnamed1"/>
</dbReference>
<dbReference type="OrthoDB" id="9813965at2"/>
<dbReference type="PRINTS" id="PR00946">
    <property type="entry name" value="HGSCAVENGER"/>
</dbReference>
<proteinExistence type="predicted"/>
<accession>A0A2R4WX32</accession>
<gene>
    <name evidence="3" type="ORF">DA075_35160</name>
</gene>